<protein>
    <submittedName>
        <fullName evidence="2">Uncharacterized protein</fullName>
    </submittedName>
</protein>
<feature type="compositionally biased region" description="Polar residues" evidence="1">
    <location>
        <begin position="58"/>
        <end position="72"/>
    </location>
</feature>
<proteinExistence type="predicted"/>
<dbReference type="AlphaFoldDB" id="A0A4Z1KWP5"/>
<name>A0A4Z1KWP5_9HELO</name>
<evidence type="ECO:0000313" key="2">
    <source>
        <dbReference type="EMBL" id="TGO88836.1"/>
    </source>
</evidence>
<feature type="compositionally biased region" description="Low complexity" evidence="1">
    <location>
        <begin position="14"/>
        <end position="33"/>
    </location>
</feature>
<accession>A0A4Z1KWP5</accession>
<sequence length="123" mass="13605">MNTSIPPSKKRGNKNIPPNTNTNTDNPSPINIPELYERGRQDLARSKRHMYCLRELALSSSSTPHPQDVTPSPQKPEPNSVPEFSEAQTKSIKPSETPPSPREELTTKVLNSDRNPAVLPILG</sequence>
<feature type="region of interest" description="Disordered" evidence="1">
    <location>
        <begin position="1"/>
        <end position="33"/>
    </location>
</feature>
<feature type="region of interest" description="Disordered" evidence="1">
    <location>
        <begin position="55"/>
        <end position="123"/>
    </location>
</feature>
<gene>
    <name evidence="2" type="ORF">BPOR_0139g00100</name>
</gene>
<keyword evidence="3" id="KW-1185">Reference proteome</keyword>
<organism evidence="2 3">
    <name type="scientific">Botrytis porri</name>
    <dbReference type="NCBI Taxonomy" id="87229"/>
    <lineage>
        <taxon>Eukaryota</taxon>
        <taxon>Fungi</taxon>
        <taxon>Dikarya</taxon>
        <taxon>Ascomycota</taxon>
        <taxon>Pezizomycotina</taxon>
        <taxon>Leotiomycetes</taxon>
        <taxon>Helotiales</taxon>
        <taxon>Sclerotiniaceae</taxon>
        <taxon>Botrytis</taxon>
    </lineage>
</organism>
<dbReference type="Proteomes" id="UP000297280">
    <property type="component" value="Unassembled WGS sequence"/>
</dbReference>
<comment type="caution">
    <text evidence="2">The sequence shown here is derived from an EMBL/GenBank/DDBJ whole genome shotgun (WGS) entry which is preliminary data.</text>
</comment>
<evidence type="ECO:0000256" key="1">
    <source>
        <dbReference type="SAM" id="MobiDB-lite"/>
    </source>
</evidence>
<reference evidence="2 3" key="1">
    <citation type="submission" date="2017-12" db="EMBL/GenBank/DDBJ databases">
        <title>Comparative genomics of Botrytis spp.</title>
        <authorList>
            <person name="Valero-Jimenez C.A."/>
            <person name="Tapia P."/>
            <person name="Veloso J."/>
            <person name="Silva-Moreno E."/>
            <person name="Staats M."/>
            <person name="Valdes J.H."/>
            <person name="Van Kan J.A.L."/>
        </authorList>
    </citation>
    <scope>NUCLEOTIDE SEQUENCE [LARGE SCALE GENOMIC DNA]</scope>
    <source>
        <strain evidence="2 3">MUCL3349</strain>
    </source>
</reference>
<dbReference type="EMBL" id="PQXO01000139">
    <property type="protein sequence ID" value="TGO88836.1"/>
    <property type="molecule type" value="Genomic_DNA"/>
</dbReference>
<evidence type="ECO:0000313" key="3">
    <source>
        <dbReference type="Proteomes" id="UP000297280"/>
    </source>
</evidence>